<dbReference type="Gene3D" id="3.40.50.720">
    <property type="entry name" value="NAD(P)-binding Rossmann-like Domain"/>
    <property type="match status" value="1"/>
</dbReference>
<evidence type="ECO:0000256" key="3">
    <source>
        <dbReference type="ARBA" id="ARBA00013014"/>
    </source>
</evidence>
<comment type="catalytic activity">
    <reaction evidence="9 10">
        <text>(R)-pantoate + NADP(+) = 2-dehydropantoate + NADPH + H(+)</text>
        <dbReference type="Rhea" id="RHEA:16233"/>
        <dbReference type="ChEBI" id="CHEBI:11561"/>
        <dbReference type="ChEBI" id="CHEBI:15378"/>
        <dbReference type="ChEBI" id="CHEBI:15980"/>
        <dbReference type="ChEBI" id="CHEBI:57783"/>
        <dbReference type="ChEBI" id="CHEBI:58349"/>
        <dbReference type="EC" id="1.1.1.169"/>
    </reaction>
</comment>
<protein>
    <recommendedName>
        <fullName evidence="4 10">2-dehydropantoate 2-reductase</fullName>
        <ecNumber evidence="3 10">1.1.1.169</ecNumber>
    </recommendedName>
    <alternativeName>
        <fullName evidence="8 10">Ketopantoate reductase</fullName>
    </alternativeName>
</protein>
<evidence type="ECO:0000256" key="6">
    <source>
        <dbReference type="ARBA" id="ARBA00022857"/>
    </source>
</evidence>
<dbReference type="InterPro" id="IPR013752">
    <property type="entry name" value="KPA_reductase"/>
</dbReference>
<dbReference type="Pfam" id="PF02558">
    <property type="entry name" value="ApbA"/>
    <property type="match status" value="1"/>
</dbReference>
<feature type="domain" description="Ketopantoate reductase C-terminal" evidence="12">
    <location>
        <begin position="178"/>
        <end position="298"/>
    </location>
</feature>
<dbReference type="InterPro" id="IPR013328">
    <property type="entry name" value="6PGD_dom2"/>
</dbReference>
<evidence type="ECO:0000256" key="9">
    <source>
        <dbReference type="ARBA" id="ARBA00048793"/>
    </source>
</evidence>
<comment type="caution">
    <text evidence="13">The sequence shown here is derived from an EMBL/GenBank/DDBJ whole genome shotgun (WGS) entry which is preliminary data.</text>
</comment>
<sequence length="304" mass="31855">MRILVVGAGAIGGYFGGRLLQAGRDVTFLLRPKRAALIAERGLVIKSPVGDATLKAPTVTADALAAPYDLILLSCKAYDLESALTDVAPAVGPESAVLPMLNGMRHLDILDARFGPARVLGGQCGIGTTLDADGAIRHLNPMATMGFGERDGSLSPRVNAFAEACAGTGFDAKASTTVLQDMWEKWVLLTSIAASTSAMRAPVGVITAAPGGEDFVLGLMEECISIATASGHAPRQAFLERLRSMLTAPGSKQTASMFRDILNGGRVEADHIVGDLIARAKAPVPRLRFAYTHLKAYEAQLTGL</sequence>
<evidence type="ECO:0000259" key="12">
    <source>
        <dbReference type="Pfam" id="PF08546"/>
    </source>
</evidence>
<dbReference type="InterPro" id="IPR013332">
    <property type="entry name" value="KPR_N"/>
</dbReference>
<gene>
    <name evidence="13" type="primary">panE</name>
    <name evidence="13" type="ORF">GXW71_16715</name>
</gene>
<evidence type="ECO:0000313" key="14">
    <source>
        <dbReference type="Proteomes" id="UP001196870"/>
    </source>
</evidence>
<dbReference type="RefSeq" id="WP_211853674.1">
    <property type="nucleotide sequence ID" value="NZ_JAAGBB010000019.1"/>
</dbReference>
<evidence type="ECO:0000256" key="1">
    <source>
        <dbReference type="ARBA" id="ARBA00004994"/>
    </source>
</evidence>
<comment type="function">
    <text evidence="10">Catalyzes the NADPH-dependent reduction of ketopantoate into pantoic acid.</text>
</comment>
<dbReference type="InterPro" id="IPR036291">
    <property type="entry name" value="NAD(P)-bd_dom_sf"/>
</dbReference>
<evidence type="ECO:0000256" key="7">
    <source>
        <dbReference type="ARBA" id="ARBA00023002"/>
    </source>
</evidence>
<dbReference type="NCBIfam" id="TIGR00745">
    <property type="entry name" value="apbA_panE"/>
    <property type="match status" value="1"/>
</dbReference>
<dbReference type="PANTHER" id="PTHR21708">
    <property type="entry name" value="PROBABLE 2-DEHYDROPANTOATE 2-REDUCTASE"/>
    <property type="match status" value="1"/>
</dbReference>
<evidence type="ECO:0000259" key="11">
    <source>
        <dbReference type="Pfam" id="PF02558"/>
    </source>
</evidence>
<dbReference type="NCBIfam" id="NF005094">
    <property type="entry name" value="PRK06522.2-5"/>
    <property type="match status" value="1"/>
</dbReference>
<dbReference type="SUPFAM" id="SSF48179">
    <property type="entry name" value="6-phosphogluconate dehydrogenase C-terminal domain-like"/>
    <property type="match status" value="1"/>
</dbReference>
<dbReference type="Gene3D" id="1.10.1040.10">
    <property type="entry name" value="N-(1-d-carboxylethyl)-l-norvaline Dehydrogenase, domain 2"/>
    <property type="match status" value="1"/>
</dbReference>
<evidence type="ECO:0000313" key="13">
    <source>
        <dbReference type="EMBL" id="MBR0666004.1"/>
    </source>
</evidence>
<keyword evidence="7 10" id="KW-0560">Oxidoreductase</keyword>
<proteinExistence type="inferred from homology"/>
<evidence type="ECO:0000256" key="5">
    <source>
        <dbReference type="ARBA" id="ARBA00022655"/>
    </source>
</evidence>
<keyword evidence="14" id="KW-1185">Reference proteome</keyword>
<name>A0ABS5F0D9_9PROT</name>
<accession>A0ABS5F0D9</accession>
<dbReference type="GO" id="GO:0008677">
    <property type="term" value="F:2-dehydropantoate 2-reductase activity"/>
    <property type="evidence" value="ECO:0007669"/>
    <property type="project" value="UniProtKB-EC"/>
</dbReference>
<organism evidence="13 14">
    <name type="scientific">Plastoroseomonas hellenica</name>
    <dbReference type="NCBI Taxonomy" id="2687306"/>
    <lineage>
        <taxon>Bacteria</taxon>
        <taxon>Pseudomonadati</taxon>
        <taxon>Pseudomonadota</taxon>
        <taxon>Alphaproteobacteria</taxon>
        <taxon>Acetobacterales</taxon>
        <taxon>Acetobacteraceae</taxon>
        <taxon>Plastoroseomonas</taxon>
    </lineage>
</organism>
<dbReference type="InterPro" id="IPR008927">
    <property type="entry name" value="6-PGluconate_DH-like_C_sf"/>
</dbReference>
<dbReference type="InterPro" id="IPR003710">
    <property type="entry name" value="ApbA"/>
</dbReference>
<dbReference type="InterPro" id="IPR051402">
    <property type="entry name" value="KPR-Related"/>
</dbReference>
<comment type="similarity">
    <text evidence="2 10">Belongs to the ketopantoate reductase family.</text>
</comment>
<evidence type="ECO:0000256" key="10">
    <source>
        <dbReference type="RuleBase" id="RU362068"/>
    </source>
</evidence>
<dbReference type="PANTHER" id="PTHR21708:SF26">
    <property type="entry name" value="2-DEHYDROPANTOATE 2-REDUCTASE"/>
    <property type="match status" value="1"/>
</dbReference>
<evidence type="ECO:0000256" key="4">
    <source>
        <dbReference type="ARBA" id="ARBA00019465"/>
    </source>
</evidence>
<dbReference type="Pfam" id="PF08546">
    <property type="entry name" value="ApbA_C"/>
    <property type="match status" value="1"/>
</dbReference>
<dbReference type="EMBL" id="JAAGBB010000019">
    <property type="protein sequence ID" value="MBR0666004.1"/>
    <property type="molecule type" value="Genomic_DNA"/>
</dbReference>
<reference evidence="14" key="1">
    <citation type="journal article" date="2021" name="Syst. Appl. Microbiol.">
        <title>Roseomonas hellenica sp. nov., isolated from roots of wild-growing Alkanna tinctoria.</title>
        <authorList>
            <person name="Rat A."/>
            <person name="Naranjo H.D."/>
            <person name="Lebbe L."/>
            <person name="Cnockaert M."/>
            <person name="Krigas N."/>
            <person name="Grigoriadou K."/>
            <person name="Maloupa E."/>
            <person name="Willems A."/>
        </authorList>
    </citation>
    <scope>NUCLEOTIDE SEQUENCE [LARGE SCALE GENOMIC DNA]</scope>
    <source>
        <strain evidence="14">LMG 31523</strain>
    </source>
</reference>
<evidence type="ECO:0000256" key="2">
    <source>
        <dbReference type="ARBA" id="ARBA00007870"/>
    </source>
</evidence>
<evidence type="ECO:0000256" key="8">
    <source>
        <dbReference type="ARBA" id="ARBA00032024"/>
    </source>
</evidence>
<keyword evidence="6 10" id="KW-0521">NADP</keyword>
<dbReference type="EC" id="1.1.1.169" evidence="3 10"/>
<feature type="domain" description="Ketopantoate reductase N-terminal" evidence="11">
    <location>
        <begin position="3"/>
        <end position="151"/>
    </location>
</feature>
<dbReference type="Proteomes" id="UP001196870">
    <property type="component" value="Unassembled WGS sequence"/>
</dbReference>
<dbReference type="SUPFAM" id="SSF51735">
    <property type="entry name" value="NAD(P)-binding Rossmann-fold domains"/>
    <property type="match status" value="1"/>
</dbReference>
<comment type="pathway">
    <text evidence="1 10">Cofactor biosynthesis; (R)-pantothenate biosynthesis; (R)-pantoate from 3-methyl-2-oxobutanoate: step 2/2.</text>
</comment>
<keyword evidence="5 10" id="KW-0566">Pantothenate biosynthesis</keyword>